<organism evidence="3 4">
    <name type="scientific">Vigna mungo</name>
    <name type="common">Black gram</name>
    <name type="synonym">Phaseolus mungo</name>
    <dbReference type="NCBI Taxonomy" id="3915"/>
    <lineage>
        <taxon>Eukaryota</taxon>
        <taxon>Viridiplantae</taxon>
        <taxon>Streptophyta</taxon>
        <taxon>Embryophyta</taxon>
        <taxon>Tracheophyta</taxon>
        <taxon>Spermatophyta</taxon>
        <taxon>Magnoliopsida</taxon>
        <taxon>eudicotyledons</taxon>
        <taxon>Gunneridae</taxon>
        <taxon>Pentapetalae</taxon>
        <taxon>rosids</taxon>
        <taxon>fabids</taxon>
        <taxon>Fabales</taxon>
        <taxon>Fabaceae</taxon>
        <taxon>Papilionoideae</taxon>
        <taxon>50 kb inversion clade</taxon>
        <taxon>NPAAA clade</taxon>
        <taxon>indigoferoid/millettioid clade</taxon>
        <taxon>Phaseoleae</taxon>
        <taxon>Vigna</taxon>
    </lineage>
</organism>
<dbReference type="Proteomes" id="UP001374535">
    <property type="component" value="Chromosome 4"/>
</dbReference>
<keyword evidence="4" id="KW-1185">Reference proteome</keyword>
<dbReference type="AlphaFoldDB" id="A0AAQ3NRF3"/>
<evidence type="ECO:0000256" key="2">
    <source>
        <dbReference type="SAM" id="Phobius"/>
    </source>
</evidence>
<feature type="non-terminal residue" evidence="3">
    <location>
        <position position="1"/>
    </location>
</feature>
<evidence type="ECO:0000313" key="4">
    <source>
        <dbReference type="Proteomes" id="UP001374535"/>
    </source>
</evidence>
<keyword evidence="2" id="KW-1133">Transmembrane helix</keyword>
<accession>A0AAQ3NRF3</accession>
<feature type="transmembrane region" description="Helical" evidence="2">
    <location>
        <begin position="106"/>
        <end position="131"/>
    </location>
</feature>
<proteinExistence type="predicted"/>
<keyword evidence="2" id="KW-0812">Transmembrane</keyword>
<name>A0AAQ3NRF3_VIGMU</name>
<sequence>TNPSKAFHFSSRKLSSLTVFSNPFETGPSPSPLLCRSVATTPTVFSRKKKPPIPATASLLAVTASLLAATTSLPATTASLPLATASLPCRQASPFFTFFTSRFRRAFVASLFFLLLVGSSLIAQMVTLGLFQSFMGFAQNSIFFILFQVGMVGNDDAGHLSASRKMLWRSASWSSSRTVEGPHRENRVKVGSAEGPHRENQ</sequence>
<protein>
    <submittedName>
        <fullName evidence="3">Uncharacterized protein</fullName>
    </submittedName>
</protein>
<reference evidence="3 4" key="1">
    <citation type="journal article" date="2023" name="Life. Sci Alliance">
        <title>Evolutionary insights into 3D genome organization and epigenetic landscape of Vigna mungo.</title>
        <authorList>
            <person name="Junaid A."/>
            <person name="Singh B."/>
            <person name="Bhatia S."/>
        </authorList>
    </citation>
    <scope>NUCLEOTIDE SEQUENCE [LARGE SCALE GENOMIC DNA]</scope>
    <source>
        <strain evidence="3">Urdbean</strain>
    </source>
</reference>
<evidence type="ECO:0000256" key="1">
    <source>
        <dbReference type="SAM" id="MobiDB-lite"/>
    </source>
</evidence>
<feature type="region of interest" description="Disordered" evidence="1">
    <location>
        <begin position="175"/>
        <end position="201"/>
    </location>
</feature>
<gene>
    <name evidence="3" type="ORF">V8G54_011496</name>
</gene>
<keyword evidence="2" id="KW-0472">Membrane</keyword>
<dbReference type="EMBL" id="CP144697">
    <property type="protein sequence ID" value="WVZ13930.1"/>
    <property type="molecule type" value="Genomic_DNA"/>
</dbReference>
<evidence type="ECO:0000313" key="3">
    <source>
        <dbReference type="EMBL" id="WVZ13930.1"/>
    </source>
</evidence>